<dbReference type="PANTHER" id="PTHR47535">
    <property type="entry name" value="MUSCLE-SPECIFIC PROTEIN 300 KDA, ISOFORM G"/>
    <property type="match status" value="1"/>
</dbReference>
<proteinExistence type="predicted"/>
<dbReference type="AlphaFoldDB" id="A0A7T8JSF4"/>
<dbReference type="GO" id="GO:0034993">
    <property type="term" value="C:meiotic nuclear membrane microtubule tethering complex"/>
    <property type="evidence" value="ECO:0007669"/>
    <property type="project" value="TreeGrafter"/>
</dbReference>
<keyword evidence="4" id="KW-1133">Transmembrane helix</keyword>
<dbReference type="Proteomes" id="UP000595437">
    <property type="component" value="Chromosome 21"/>
</dbReference>
<sequence length="1190" mass="136858">MTEQLQQAVDVLLKANKGSSGDLEYVKKDSLKVIGDFTELFQDIKKQRDQMSLIMNVFRDFKEETERLSDWLQQIDINIKAAKTCLLLNLEDKAKAVEGMSELNDKLLKGQRDTKKYAEMAGKMRNTCLEANVNAQLKEMNSKVQVTVNMASNVLSKMESIYEQHYQYEKYSSNARKWMDKAWNTIRLNANSEGKTKEDLHRQLDAIKRLIQEQEVGQGLVHSSIDWGEKTIRNTRSDGREKINQSLKDLQNDWDKLTKKMSTAKVSVETDLLQWSDAQQSVSKLKEWINDRESRLAQVSQQKHVMITRRSTLGITTLSVSERTATLRQTNSILQDIRAFEPMIKTVANTSTEAAPVSEITSKYQDLTDKAQKLYDTEKEMVDRHEMFMEAGNEFMSWLRIAKEGLVKCSEPTGDKESLAGKISQLKVLESEQGVGERMLECALEAASSACEIALEDDRIIVEEEVAFLQDEFDQFVEMLANVKGNLEGGIVRWTDYQEMYKEALDYLHSAQASVQSYNKLQSDLQQKRKILEDFQIELQRVFDWQGSLDSLNMKGQILLENCADSRVSNAITQLTTKYQALLSLAKEVMRRLERYFQEHHQHNAMFQDCQNFIDATRKKIREAREVKNSHEDLSEKLELINGIRSGLDQGQNKLRYVLELKDKVTNNTEIDGAKKIESETDELKKDFEKLVSEISETRSFLNSKFDVLGDMEKSLNHLGEWIEETDNKIGDDLSRLYSDLGEKRTVYEKNKRLLQEVETQTPAVLKIRQKESLTPDSQELLKKYDSLVGRIHSNVKQLKSHVEIHEEYKNRFDKAVDWIKKMKLELQQYGDSHGEKDLALQKNERLSSLIDSLSTGEALVKTVLDNVGPVLETTNEEGRDSIKQDNYQLKYDYDQVRNYAKQCKKNLEKSVAAWSDFETVYAGMSRWIDEFSPLVESEKSLEDSSYKVEDLERRRELLKAANNQKYEMENLNDKCEILMEYCACLRVRDSTVSIQAAYTALYTSIQGLLSKAEKTVVDDSEFYRAQEEFERWLERSRGTLSDSLDPEGGSGQRMSVLQERLDNLKDVTAKMTEGQHLLNVVSESYSRQDISASPSKQDSMKATIQSLRSKYEDLSIDLSKCISDINASIQRLTDFKERCSALRSWADGSMQESFWNDLQSGSLSGELGEMRTMLERCLAVEKEVSEKED</sequence>
<organism evidence="7 8">
    <name type="scientific">Caligus rogercresseyi</name>
    <name type="common">Sea louse</name>
    <dbReference type="NCBI Taxonomy" id="217165"/>
    <lineage>
        <taxon>Eukaryota</taxon>
        <taxon>Metazoa</taxon>
        <taxon>Ecdysozoa</taxon>
        <taxon>Arthropoda</taxon>
        <taxon>Crustacea</taxon>
        <taxon>Multicrustacea</taxon>
        <taxon>Hexanauplia</taxon>
        <taxon>Copepoda</taxon>
        <taxon>Siphonostomatoida</taxon>
        <taxon>Caligidae</taxon>
        <taxon>Caligus</taxon>
    </lineage>
</organism>
<evidence type="ECO:0000256" key="4">
    <source>
        <dbReference type="ARBA" id="ARBA00022989"/>
    </source>
</evidence>
<dbReference type="PANTHER" id="PTHR47535:SF1">
    <property type="entry name" value="NESPRIN-1"/>
    <property type="match status" value="1"/>
</dbReference>
<reference evidence="8" key="1">
    <citation type="submission" date="2021-01" db="EMBL/GenBank/DDBJ databases">
        <title>Caligus Genome Assembly.</title>
        <authorList>
            <person name="Gallardo-Escarate C."/>
        </authorList>
    </citation>
    <scope>NUCLEOTIDE SEQUENCE [LARGE SCALE GENOMIC DNA]</scope>
</reference>
<evidence type="ECO:0000313" key="8">
    <source>
        <dbReference type="Proteomes" id="UP000595437"/>
    </source>
</evidence>
<feature type="coiled-coil region" evidence="6">
    <location>
        <begin position="935"/>
        <end position="975"/>
    </location>
</feature>
<accession>A0A7T8JSF4</accession>
<evidence type="ECO:0000256" key="3">
    <source>
        <dbReference type="ARBA" id="ARBA00022737"/>
    </source>
</evidence>
<name>A0A7T8JSF4_CALRO</name>
<comment type="subcellular location">
    <subcellularLocation>
        <location evidence="1">Membrane</location>
    </subcellularLocation>
</comment>
<evidence type="ECO:0000313" key="7">
    <source>
        <dbReference type="EMBL" id="QQP31635.1"/>
    </source>
</evidence>
<keyword evidence="2" id="KW-0812">Transmembrane</keyword>
<dbReference type="GO" id="GO:0007097">
    <property type="term" value="P:nuclear migration"/>
    <property type="evidence" value="ECO:0007669"/>
    <property type="project" value="TreeGrafter"/>
</dbReference>
<keyword evidence="8" id="KW-1185">Reference proteome</keyword>
<dbReference type="EMBL" id="CP045910">
    <property type="protein sequence ID" value="QQP31635.1"/>
    <property type="molecule type" value="Genomic_DNA"/>
</dbReference>
<evidence type="ECO:0000256" key="5">
    <source>
        <dbReference type="ARBA" id="ARBA00023136"/>
    </source>
</evidence>
<evidence type="ECO:0000256" key="1">
    <source>
        <dbReference type="ARBA" id="ARBA00004370"/>
    </source>
</evidence>
<dbReference type="Gene3D" id="1.20.58.60">
    <property type="match status" value="5"/>
</dbReference>
<keyword evidence="5" id="KW-0472">Membrane</keyword>
<dbReference type="SUPFAM" id="SSF46966">
    <property type="entry name" value="Spectrin repeat"/>
    <property type="match status" value="5"/>
</dbReference>
<keyword evidence="6" id="KW-0175">Coiled coil</keyword>
<dbReference type="OrthoDB" id="6358853at2759"/>
<dbReference type="SMART" id="SM00150">
    <property type="entry name" value="SPEC"/>
    <property type="match status" value="4"/>
</dbReference>
<gene>
    <name evidence="7" type="ORF">FKW44_025299</name>
</gene>
<keyword evidence="3" id="KW-0677">Repeat</keyword>
<evidence type="ECO:0000256" key="2">
    <source>
        <dbReference type="ARBA" id="ARBA00022692"/>
    </source>
</evidence>
<dbReference type="InterPro" id="IPR052403">
    <property type="entry name" value="LINC-complex_assoc"/>
</dbReference>
<evidence type="ECO:0000256" key="6">
    <source>
        <dbReference type="SAM" id="Coils"/>
    </source>
</evidence>
<protein>
    <submittedName>
        <fullName evidence="7">Nesprin1like</fullName>
    </submittedName>
</protein>
<dbReference type="InterPro" id="IPR018159">
    <property type="entry name" value="Spectrin/alpha-actinin"/>
</dbReference>
<dbReference type="GO" id="GO:0005640">
    <property type="term" value="C:nuclear outer membrane"/>
    <property type="evidence" value="ECO:0007669"/>
    <property type="project" value="TreeGrafter"/>
</dbReference>
<dbReference type="GO" id="GO:0051015">
    <property type="term" value="F:actin filament binding"/>
    <property type="evidence" value="ECO:0007669"/>
    <property type="project" value="TreeGrafter"/>
</dbReference>
<dbReference type="GO" id="GO:0005737">
    <property type="term" value="C:cytoplasm"/>
    <property type="evidence" value="ECO:0007669"/>
    <property type="project" value="TreeGrafter"/>
</dbReference>